<keyword evidence="6" id="KW-1003">Cell membrane</keyword>
<dbReference type="OrthoDB" id="45564at2"/>
<dbReference type="EMBL" id="LSRF01000055">
    <property type="protein sequence ID" value="KXP07820.1"/>
    <property type="molecule type" value="Genomic_DNA"/>
</dbReference>
<keyword evidence="5 6" id="KW-0472">Membrane</keyword>
<evidence type="ECO:0000256" key="1">
    <source>
        <dbReference type="ARBA" id="ARBA00004141"/>
    </source>
</evidence>
<dbReference type="PANTHER" id="PTHR43701">
    <property type="entry name" value="MEMBRANE TRANSPORTER PROTEIN MJ0441-RELATED"/>
    <property type="match status" value="1"/>
</dbReference>
<reference evidence="8" key="1">
    <citation type="submission" date="2016-02" db="EMBL/GenBank/DDBJ databases">
        <authorList>
            <person name="Wen L."/>
            <person name="He K."/>
            <person name="Yang H."/>
        </authorList>
    </citation>
    <scope>NUCLEOTIDE SEQUENCE [LARGE SCALE GENOMIC DNA]</scope>
    <source>
        <strain evidence="8">JCM 15929</strain>
    </source>
</reference>
<evidence type="ECO:0000313" key="8">
    <source>
        <dbReference type="Proteomes" id="UP000070258"/>
    </source>
</evidence>
<comment type="subcellular location">
    <subcellularLocation>
        <location evidence="6">Cell membrane</location>
        <topology evidence="6">Multi-pass membrane protein</topology>
    </subcellularLocation>
    <subcellularLocation>
        <location evidence="1">Membrane</location>
        <topology evidence="1">Multi-pass membrane protein</topology>
    </subcellularLocation>
</comment>
<name>A0A138ABN5_9ACTN</name>
<dbReference type="Proteomes" id="UP000070258">
    <property type="component" value="Unassembled WGS sequence"/>
</dbReference>
<feature type="transmembrane region" description="Helical" evidence="6">
    <location>
        <begin position="262"/>
        <end position="283"/>
    </location>
</feature>
<accession>A0A138ABN5</accession>
<dbReference type="Pfam" id="PF01925">
    <property type="entry name" value="TauE"/>
    <property type="match status" value="1"/>
</dbReference>
<evidence type="ECO:0000256" key="5">
    <source>
        <dbReference type="ARBA" id="ARBA00023136"/>
    </source>
</evidence>
<evidence type="ECO:0000256" key="6">
    <source>
        <dbReference type="RuleBase" id="RU363041"/>
    </source>
</evidence>
<organism evidence="7 8">
    <name type="scientific">Tsukamurella pseudospumae</name>
    <dbReference type="NCBI Taxonomy" id="239498"/>
    <lineage>
        <taxon>Bacteria</taxon>
        <taxon>Bacillati</taxon>
        <taxon>Actinomycetota</taxon>
        <taxon>Actinomycetes</taxon>
        <taxon>Mycobacteriales</taxon>
        <taxon>Tsukamurellaceae</taxon>
        <taxon>Tsukamurella</taxon>
    </lineage>
</organism>
<dbReference type="PANTHER" id="PTHR43701:SF12">
    <property type="entry name" value="MEMBRANE TRANSPORTER PROTEIN YTNM-RELATED"/>
    <property type="match status" value="1"/>
</dbReference>
<proteinExistence type="inferred from homology"/>
<dbReference type="InterPro" id="IPR051598">
    <property type="entry name" value="TSUP/Inactive_protease-like"/>
</dbReference>
<feature type="transmembrane region" description="Helical" evidence="6">
    <location>
        <begin position="99"/>
        <end position="117"/>
    </location>
</feature>
<evidence type="ECO:0000256" key="4">
    <source>
        <dbReference type="ARBA" id="ARBA00022989"/>
    </source>
</evidence>
<dbReference type="AlphaFoldDB" id="A0A138ABN5"/>
<dbReference type="RefSeq" id="WP_068571734.1">
    <property type="nucleotide sequence ID" value="NZ_LSRF01000055.1"/>
</dbReference>
<dbReference type="InterPro" id="IPR002781">
    <property type="entry name" value="TM_pro_TauE-like"/>
</dbReference>
<protein>
    <recommendedName>
        <fullName evidence="6">Probable membrane transporter protein</fullName>
    </recommendedName>
</protein>
<comment type="similarity">
    <text evidence="2 6">Belongs to the 4-toluene sulfonate uptake permease (TSUP) (TC 2.A.102) family.</text>
</comment>
<evidence type="ECO:0000256" key="3">
    <source>
        <dbReference type="ARBA" id="ARBA00022692"/>
    </source>
</evidence>
<feature type="transmembrane region" description="Helical" evidence="6">
    <location>
        <begin position="232"/>
        <end position="250"/>
    </location>
</feature>
<feature type="transmembrane region" description="Helical" evidence="6">
    <location>
        <begin position="205"/>
        <end position="226"/>
    </location>
</feature>
<gene>
    <name evidence="7" type="ORF">AXK60_09330</name>
</gene>
<feature type="transmembrane region" description="Helical" evidence="6">
    <location>
        <begin position="137"/>
        <end position="156"/>
    </location>
</feature>
<feature type="transmembrane region" description="Helical" evidence="6">
    <location>
        <begin position="73"/>
        <end position="93"/>
    </location>
</feature>
<evidence type="ECO:0000313" key="7">
    <source>
        <dbReference type="EMBL" id="KXP07820.1"/>
    </source>
</evidence>
<comment type="caution">
    <text evidence="7">The sequence shown here is derived from an EMBL/GenBank/DDBJ whole genome shotgun (WGS) entry which is preliminary data.</text>
</comment>
<dbReference type="GO" id="GO:0005886">
    <property type="term" value="C:plasma membrane"/>
    <property type="evidence" value="ECO:0007669"/>
    <property type="project" value="UniProtKB-SubCell"/>
</dbReference>
<feature type="transmembrane region" description="Helical" evidence="6">
    <location>
        <begin position="29"/>
        <end position="52"/>
    </location>
</feature>
<keyword evidence="4 6" id="KW-1133">Transmembrane helix</keyword>
<evidence type="ECO:0000256" key="2">
    <source>
        <dbReference type="ARBA" id="ARBA00009142"/>
    </source>
</evidence>
<keyword evidence="3 6" id="KW-0812">Transmembrane</keyword>
<sequence>MPTLVIVAFVGLLGQLVDGSLGMAFGVTATTFLVALTTLSPAAISATIHLAEIGTSAVSGASHWRFGNVDWKVVRRIGVPGAIGAFAGATVLSNLSTEIAKPLMAVILLLLGLYVLLRFTFRGIDTKNLGKPLKSRFLAPLGLFGGFVDATGGGGWGPVGTPALLASGRMEPRKVVGTIDTSEFLVALAASLGFLANLGGEGVNFGYAGAILLGGVIAAPIAAWLVRHFPPRLLGASVGGLIVLTNARTLMGKSALALDPGVQCAVYIVIVAGWIAAFVYSFVQYRRDSVLESADSIGELAARNASAGEDAKAPVPA</sequence>
<dbReference type="STRING" id="239498.AXK60_09330"/>